<dbReference type="AlphaFoldDB" id="A0A0C3PIF8"/>
<name>A0A0C3PIF8_PISTI</name>
<organism evidence="1 2">
    <name type="scientific">Pisolithus tinctorius Marx 270</name>
    <dbReference type="NCBI Taxonomy" id="870435"/>
    <lineage>
        <taxon>Eukaryota</taxon>
        <taxon>Fungi</taxon>
        <taxon>Dikarya</taxon>
        <taxon>Basidiomycota</taxon>
        <taxon>Agaricomycotina</taxon>
        <taxon>Agaricomycetes</taxon>
        <taxon>Agaricomycetidae</taxon>
        <taxon>Boletales</taxon>
        <taxon>Sclerodermatineae</taxon>
        <taxon>Pisolithaceae</taxon>
        <taxon>Pisolithus</taxon>
    </lineage>
</organism>
<reference evidence="1 2" key="1">
    <citation type="submission" date="2014-04" db="EMBL/GenBank/DDBJ databases">
        <authorList>
            <consortium name="DOE Joint Genome Institute"/>
            <person name="Kuo A."/>
            <person name="Kohler A."/>
            <person name="Costa M.D."/>
            <person name="Nagy L.G."/>
            <person name="Floudas D."/>
            <person name="Copeland A."/>
            <person name="Barry K.W."/>
            <person name="Cichocki N."/>
            <person name="Veneault-Fourrey C."/>
            <person name="LaButti K."/>
            <person name="Lindquist E.A."/>
            <person name="Lipzen A."/>
            <person name="Lundell T."/>
            <person name="Morin E."/>
            <person name="Murat C."/>
            <person name="Sun H."/>
            <person name="Tunlid A."/>
            <person name="Henrissat B."/>
            <person name="Grigoriev I.V."/>
            <person name="Hibbett D.S."/>
            <person name="Martin F."/>
            <person name="Nordberg H.P."/>
            <person name="Cantor M.N."/>
            <person name="Hua S.X."/>
        </authorList>
    </citation>
    <scope>NUCLEOTIDE SEQUENCE [LARGE SCALE GENOMIC DNA]</scope>
    <source>
        <strain evidence="1 2">Marx 270</strain>
    </source>
</reference>
<dbReference type="HOGENOM" id="CLU_1428514_0_0_1"/>
<protein>
    <submittedName>
        <fullName evidence="1">Uncharacterized protein</fullName>
    </submittedName>
</protein>
<dbReference type="InParanoid" id="A0A0C3PIF8"/>
<dbReference type="EMBL" id="KN831959">
    <property type="protein sequence ID" value="KIO07869.1"/>
    <property type="molecule type" value="Genomic_DNA"/>
</dbReference>
<keyword evidence="2" id="KW-1185">Reference proteome</keyword>
<reference evidence="2" key="2">
    <citation type="submission" date="2015-01" db="EMBL/GenBank/DDBJ databases">
        <title>Evolutionary Origins and Diversification of the Mycorrhizal Mutualists.</title>
        <authorList>
            <consortium name="DOE Joint Genome Institute"/>
            <consortium name="Mycorrhizal Genomics Consortium"/>
            <person name="Kohler A."/>
            <person name="Kuo A."/>
            <person name="Nagy L.G."/>
            <person name="Floudas D."/>
            <person name="Copeland A."/>
            <person name="Barry K.W."/>
            <person name="Cichocki N."/>
            <person name="Veneault-Fourrey C."/>
            <person name="LaButti K."/>
            <person name="Lindquist E.A."/>
            <person name="Lipzen A."/>
            <person name="Lundell T."/>
            <person name="Morin E."/>
            <person name="Murat C."/>
            <person name="Riley R."/>
            <person name="Ohm R."/>
            <person name="Sun H."/>
            <person name="Tunlid A."/>
            <person name="Henrissat B."/>
            <person name="Grigoriev I.V."/>
            <person name="Hibbett D.S."/>
            <person name="Martin F."/>
        </authorList>
    </citation>
    <scope>NUCLEOTIDE SEQUENCE [LARGE SCALE GENOMIC DNA]</scope>
    <source>
        <strain evidence="2">Marx 270</strain>
    </source>
</reference>
<gene>
    <name evidence="1" type="ORF">M404DRAFT_23676</name>
</gene>
<proteinExistence type="predicted"/>
<evidence type="ECO:0000313" key="2">
    <source>
        <dbReference type="Proteomes" id="UP000054217"/>
    </source>
</evidence>
<evidence type="ECO:0000313" key="1">
    <source>
        <dbReference type="EMBL" id="KIO07869.1"/>
    </source>
</evidence>
<dbReference type="Proteomes" id="UP000054217">
    <property type="component" value="Unassembled WGS sequence"/>
</dbReference>
<accession>A0A0C3PIF8</accession>
<sequence length="190" mass="21335">MVLLCISAERFSSPSYRCIPIRGPCPHQLDPRYTHTPANGLPAPHGHRHILHWEQSHLRTGSPCFNQHDPQVPIQIFVQRPPVSQILLDNRRRLLLTTRIPLPIQNCLPDHLVRAKRDPPPRTCEVYGGNIVADRKAMANELCTCRCMVVITGPGTQSRKWVAGVSGYNGPMCRAVDQRKLHAGKKPTDP</sequence>